<dbReference type="SMART" id="SM00823">
    <property type="entry name" value="PKS_PP"/>
    <property type="match status" value="1"/>
</dbReference>
<accession>A0A6V8LB30</accession>
<protein>
    <recommendedName>
        <fullName evidence="4">Carrier domain-containing protein</fullName>
    </recommendedName>
</protein>
<gene>
    <name evidence="5" type="ORF">Prum_080540</name>
</gene>
<dbReference type="Gene3D" id="1.10.1200.10">
    <property type="entry name" value="ACP-like"/>
    <property type="match status" value="1"/>
</dbReference>
<dbReference type="Pfam" id="PF00550">
    <property type="entry name" value="PP-binding"/>
    <property type="match status" value="1"/>
</dbReference>
<feature type="domain" description="Carrier" evidence="4">
    <location>
        <begin position="114"/>
        <end position="189"/>
    </location>
</feature>
<dbReference type="GO" id="GO:0005829">
    <property type="term" value="C:cytosol"/>
    <property type="evidence" value="ECO:0007669"/>
    <property type="project" value="TreeGrafter"/>
</dbReference>
<dbReference type="PANTHER" id="PTHR45527:SF1">
    <property type="entry name" value="FATTY ACID SYNTHASE"/>
    <property type="match status" value="1"/>
</dbReference>
<name>A0A6V8LB30_9ACTN</name>
<reference evidence="5 6" key="1">
    <citation type="submission" date="2020-03" db="EMBL/GenBank/DDBJ databases">
        <title>Whole genome shotgun sequence of Phytohabitans rumicis NBRC 108638.</title>
        <authorList>
            <person name="Komaki H."/>
            <person name="Tamura T."/>
        </authorList>
    </citation>
    <scope>NUCLEOTIDE SEQUENCE [LARGE SCALE GENOMIC DNA]</scope>
    <source>
        <strain evidence="5 6">NBRC 108638</strain>
    </source>
</reference>
<evidence type="ECO:0000313" key="5">
    <source>
        <dbReference type="EMBL" id="GFJ94412.1"/>
    </source>
</evidence>
<evidence type="ECO:0000256" key="3">
    <source>
        <dbReference type="ARBA" id="ARBA00022553"/>
    </source>
</evidence>
<dbReference type="AlphaFoldDB" id="A0A6V8LB30"/>
<dbReference type="Proteomes" id="UP000482960">
    <property type="component" value="Unassembled WGS sequence"/>
</dbReference>
<dbReference type="PANTHER" id="PTHR45527">
    <property type="entry name" value="NONRIBOSOMAL PEPTIDE SYNTHETASE"/>
    <property type="match status" value="1"/>
</dbReference>
<dbReference type="InterPro" id="IPR006162">
    <property type="entry name" value="Ppantetheine_attach_site"/>
</dbReference>
<dbReference type="EMBL" id="BLPG01000001">
    <property type="protein sequence ID" value="GFJ94412.1"/>
    <property type="molecule type" value="Genomic_DNA"/>
</dbReference>
<dbReference type="InterPro" id="IPR020806">
    <property type="entry name" value="PKS_PP-bd"/>
</dbReference>
<dbReference type="GO" id="GO:0072330">
    <property type="term" value="P:monocarboxylic acid biosynthetic process"/>
    <property type="evidence" value="ECO:0007669"/>
    <property type="project" value="UniProtKB-ARBA"/>
</dbReference>
<dbReference type="GO" id="GO:0043041">
    <property type="term" value="P:amino acid activation for nonribosomal peptide biosynthetic process"/>
    <property type="evidence" value="ECO:0007669"/>
    <property type="project" value="TreeGrafter"/>
</dbReference>
<organism evidence="5 6">
    <name type="scientific">Phytohabitans rumicis</name>
    <dbReference type="NCBI Taxonomy" id="1076125"/>
    <lineage>
        <taxon>Bacteria</taxon>
        <taxon>Bacillati</taxon>
        <taxon>Actinomycetota</taxon>
        <taxon>Actinomycetes</taxon>
        <taxon>Micromonosporales</taxon>
        <taxon>Micromonosporaceae</taxon>
    </lineage>
</organism>
<evidence type="ECO:0000313" key="6">
    <source>
        <dbReference type="Proteomes" id="UP000482960"/>
    </source>
</evidence>
<keyword evidence="2" id="KW-0596">Phosphopantetheine</keyword>
<sequence length="190" mass="20043">MQFGFNMQDYRLHDIEWAGLSATVLPVPAGNSHVDLTLIVLPTGTGEVKLVFEYAAGRFAADAVAALATQFQDLLRMLATGPERPVAEAVLASVPEPAPMAVAAAPPPPVAYVPPRTEGEELVADVVGDVLGLDKVGVHHDFFALGGHSLHAMRVIGRINAATGLDVPVRLLFTHPTVADLTEALEELAL</sequence>
<evidence type="ECO:0000259" key="4">
    <source>
        <dbReference type="PROSITE" id="PS50075"/>
    </source>
</evidence>
<comment type="caution">
    <text evidence="5">The sequence shown here is derived from an EMBL/GenBank/DDBJ whole genome shotgun (WGS) entry which is preliminary data.</text>
</comment>
<keyword evidence="6" id="KW-1185">Reference proteome</keyword>
<dbReference type="FunFam" id="1.10.1200.10:FF:000016">
    <property type="entry name" value="Non-ribosomal peptide synthase"/>
    <property type="match status" value="1"/>
</dbReference>
<evidence type="ECO:0000256" key="2">
    <source>
        <dbReference type="ARBA" id="ARBA00022450"/>
    </source>
</evidence>
<dbReference type="Gene3D" id="3.30.559.30">
    <property type="entry name" value="Nonribosomal peptide synthetase, condensation domain"/>
    <property type="match status" value="1"/>
</dbReference>
<dbReference type="PROSITE" id="PS50075">
    <property type="entry name" value="CARRIER"/>
    <property type="match status" value="1"/>
</dbReference>
<dbReference type="GO" id="GO:0031177">
    <property type="term" value="F:phosphopantetheine binding"/>
    <property type="evidence" value="ECO:0007669"/>
    <property type="project" value="InterPro"/>
</dbReference>
<evidence type="ECO:0000256" key="1">
    <source>
        <dbReference type="ARBA" id="ARBA00001957"/>
    </source>
</evidence>
<dbReference type="SUPFAM" id="SSF47336">
    <property type="entry name" value="ACP-like"/>
    <property type="match status" value="1"/>
</dbReference>
<dbReference type="GO" id="GO:0044550">
    <property type="term" value="P:secondary metabolite biosynthetic process"/>
    <property type="evidence" value="ECO:0007669"/>
    <property type="project" value="TreeGrafter"/>
</dbReference>
<dbReference type="PROSITE" id="PS00012">
    <property type="entry name" value="PHOSPHOPANTETHEINE"/>
    <property type="match status" value="1"/>
</dbReference>
<dbReference type="InterPro" id="IPR009081">
    <property type="entry name" value="PP-bd_ACP"/>
</dbReference>
<reference evidence="5 6" key="2">
    <citation type="submission" date="2020-03" db="EMBL/GenBank/DDBJ databases">
        <authorList>
            <person name="Ichikawa N."/>
            <person name="Kimura A."/>
            <person name="Kitahashi Y."/>
            <person name="Uohara A."/>
        </authorList>
    </citation>
    <scope>NUCLEOTIDE SEQUENCE [LARGE SCALE GENOMIC DNA]</scope>
    <source>
        <strain evidence="5 6">NBRC 108638</strain>
    </source>
</reference>
<dbReference type="InterPro" id="IPR036736">
    <property type="entry name" value="ACP-like_sf"/>
</dbReference>
<comment type="cofactor">
    <cofactor evidence="1">
        <name>pantetheine 4'-phosphate</name>
        <dbReference type="ChEBI" id="CHEBI:47942"/>
    </cofactor>
</comment>
<keyword evidence="3" id="KW-0597">Phosphoprotein</keyword>
<proteinExistence type="predicted"/>
<dbReference type="SUPFAM" id="SSF52777">
    <property type="entry name" value="CoA-dependent acyltransferases"/>
    <property type="match status" value="1"/>
</dbReference>